<gene>
    <name evidence="1" type="ORF">SNR37_003750</name>
</gene>
<name>A0ABU7G4J0_9ALTE</name>
<organism evidence="1 2">
    <name type="scientific">Agarivorans aestuarii</name>
    <dbReference type="NCBI Taxonomy" id="1563703"/>
    <lineage>
        <taxon>Bacteria</taxon>
        <taxon>Pseudomonadati</taxon>
        <taxon>Pseudomonadota</taxon>
        <taxon>Gammaproteobacteria</taxon>
        <taxon>Alteromonadales</taxon>
        <taxon>Alteromonadaceae</taxon>
        <taxon>Agarivorans</taxon>
    </lineage>
</organism>
<evidence type="ECO:0000313" key="2">
    <source>
        <dbReference type="Proteomes" id="UP001310248"/>
    </source>
</evidence>
<comment type="caution">
    <text evidence="1">The sequence shown here is derived from an EMBL/GenBank/DDBJ whole genome shotgun (WGS) entry which is preliminary data.</text>
</comment>
<protein>
    <submittedName>
        <fullName evidence="1">Uncharacterized protein</fullName>
    </submittedName>
</protein>
<dbReference type="InterPro" id="IPR054222">
    <property type="entry name" value="DUF6942"/>
</dbReference>
<sequence length="152" mass="17862">MQLGSEQPQIVLYLNTQTPSLPNNHHDLKGAQLSHAILDNNNNNWRKVLTIFAKLCAPDEDWRRYLHQDLLLKQQINFKQHLVKSAKIHLVAGKANWQRFDTAPEEKSASNQKKWNFLAPNILFTPYPDYRQFPNSMIEECRAMIHQKLLKY</sequence>
<reference evidence="2" key="1">
    <citation type="submission" date="2023-07" db="EMBL/GenBank/DDBJ databases">
        <title>Draft genome sequence of Agarivorans aestuarii strain ZMCS4, a CAZymes producing bacteria isolated from the marine brown algae Clodostephus spongiosus.</title>
        <authorList>
            <person name="Lorente B."/>
            <person name="Cabral C."/>
            <person name="Frias J."/>
            <person name="Faria J."/>
            <person name="Toubarro D."/>
        </authorList>
    </citation>
    <scope>NUCLEOTIDE SEQUENCE [LARGE SCALE GENOMIC DNA]</scope>
    <source>
        <strain evidence="2">ZMCS4</strain>
    </source>
</reference>
<dbReference type="Proteomes" id="UP001310248">
    <property type="component" value="Unassembled WGS sequence"/>
</dbReference>
<keyword evidence="2" id="KW-1185">Reference proteome</keyword>
<proteinExistence type="predicted"/>
<dbReference type="EMBL" id="JAYDYW010000007">
    <property type="protein sequence ID" value="MEE1674313.1"/>
    <property type="molecule type" value="Genomic_DNA"/>
</dbReference>
<dbReference type="RefSeq" id="WP_329775461.1">
    <property type="nucleotide sequence ID" value="NZ_JAYDYW010000007.1"/>
</dbReference>
<dbReference type="Pfam" id="PF22098">
    <property type="entry name" value="DUF6942"/>
    <property type="match status" value="1"/>
</dbReference>
<evidence type="ECO:0000313" key="1">
    <source>
        <dbReference type="EMBL" id="MEE1674313.1"/>
    </source>
</evidence>
<reference evidence="1 2" key="2">
    <citation type="submission" date="2023-12" db="EMBL/GenBank/DDBJ databases">
        <authorList>
            <consortium name="Cladostephus spongiosus"/>
            <person name="Lorente B."/>
            <person name="Cabral C."/>
            <person name="Frias J."/>
            <person name="Faria J."/>
            <person name="Toubarro D."/>
        </authorList>
    </citation>
    <scope>NUCLEOTIDE SEQUENCE [LARGE SCALE GENOMIC DNA]</scope>
    <source>
        <strain evidence="1 2">ZMCS4</strain>
    </source>
</reference>
<accession>A0ABU7G4J0</accession>